<dbReference type="EMBL" id="CM046395">
    <property type="protein sequence ID" value="KAI8544541.1"/>
    <property type="molecule type" value="Genomic_DNA"/>
</dbReference>
<evidence type="ECO:0000313" key="1">
    <source>
        <dbReference type="EMBL" id="KAI8544541.1"/>
    </source>
</evidence>
<dbReference type="Proteomes" id="UP001062846">
    <property type="component" value="Chromosome 8"/>
</dbReference>
<name>A0ACC0MU27_RHOML</name>
<comment type="caution">
    <text evidence="1">The sequence shown here is derived from an EMBL/GenBank/DDBJ whole genome shotgun (WGS) entry which is preliminary data.</text>
</comment>
<evidence type="ECO:0000313" key="2">
    <source>
        <dbReference type="Proteomes" id="UP001062846"/>
    </source>
</evidence>
<proteinExistence type="predicted"/>
<protein>
    <submittedName>
        <fullName evidence="1">Uncharacterized protein</fullName>
    </submittedName>
</protein>
<reference evidence="1" key="1">
    <citation type="submission" date="2022-02" db="EMBL/GenBank/DDBJ databases">
        <title>Plant Genome Project.</title>
        <authorList>
            <person name="Zhang R.-G."/>
        </authorList>
    </citation>
    <scope>NUCLEOTIDE SEQUENCE</scope>
    <source>
        <strain evidence="1">AT1</strain>
    </source>
</reference>
<keyword evidence="2" id="KW-1185">Reference proteome</keyword>
<accession>A0ACC0MU27</accession>
<organism evidence="1 2">
    <name type="scientific">Rhododendron molle</name>
    <name type="common">Chinese azalea</name>
    <name type="synonym">Azalea mollis</name>
    <dbReference type="NCBI Taxonomy" id="49168"/>
    <lineage>
        <taxon>Eukaryota</taxon>
        <taxon>Viridiplantae</taxon>
        <taxon>Streptophyta</taxon>
        <taxon>Embryophyta</taxon>
        <taxon>Tracheophyta</taxon>
        <taxon>Spermatophyta</taxon>
        <taxon>Magnoliopsida</taxon>
        <taxon>eudicotyledons</taxon>
        <taxon>Gunneridae</taxon>
        <taxon>Pentapetalae</taxon>
        <taxon>asterids</taxon>
        <taxon>Ericales</taxon>
        <taxon>Ericaceae</taxon>
        <taxon>Ericoideae</taxon>
        <taxon>Rhodoreae</taxon>
        <taxon>Rhododendron</taxon>
    </lineage>
</organism>
<sequence>MVCGCLAFVLLVHELHVQAQSGFISIDCGIPEDSYYKDKNTTISYTSDAAYTDAGTNYNISSEYYKSGPPVLSDLRSFHQGIRNCYTLPQDKGNKCLIRATFMYGNYDSKNQPPQFALYLDGVQWHTVRFNDASHFVRVEIIHNVPATTAYIHVCLVDTGDGTPFISALELRQLNNSMYQTQSGSLKRISRLDFGLTADKIVRYSADVYDRIWIPDNPLSSWETVRASSYRNTDALSANEYKPPYQVMATAVRPVNGSNSLDFRVEVDYPKLYNVYMHFAEIGTAEQERELDIYINDVPWALGVATDFSRPVTVNGTYSLSADSLNFCIRATSQSTLPPILNALEIYELRLSGISNRHRGWRGTGKEIHVSQKSTHGKTFNATMMEISLESFPCENLSSSSLSGNMDFSFSGLTSLESLDLSNNNLTGPVPDFLSELPSLKTL</sequence>
<gene>
    <name evidence="1" type="ORF">RHMOL_Rhmol08G0305200</name>
</gene>